<organism evidence="3">
    <name type="scientific">Trypanosoma brucei</name>
    <dbReference type="NCBI Taxonomy" id="5691"/>
    <lineage>
        <taxon>Eukaryota</taxon>
        <taxon>Discoba</taxon>
        <taxon>Euglenozoa</taxon>
        <taxon>Kinetoplastea</taxon>
        <taxon>Metakinetoplastina</taxon>
        <taxon>Trypanosomatida</taxon>
        <taxon>Trypanosomatidae</taxon>
        <taxon>Trypanosoma</taxon>
    </lineage>
</organism>
<accession>M4SXR0</accession>
<evidence type="ECO:0000313" key="3">
    <source>
        <dbReference type="EMBL" id="AGH61228.1"/>
    </source>
</evidence>
<protein>
    <submittedName>
        <fullName evidence="3">Variant surface glycoprotein 690</fullName>
    </submittedName>
</protein>
<evidence type="ECO:0000256" key="2">
    <source>
        <dbReference type="SAM" id="MobiDB-lite"/>
    </source>
</evidence>
<dbReference type="VEuPathDB" id="TriTrypDB:Tb05.5K5.320"/>
<feature type="compositionally biased region" description="Basic and acidic residues" evidence="2">
    <location>
        <begin position="419"/>
        <end position="442"/>
    </location>
</feature>
<dbReference type="AlphaFoldDB" id="M4SXR0"/>
<feature type="region of interest" description="Disordered" evidence="2">
    <location>
        <begin position="412"/>
        <end position="442"/>
    </location>
</feature>
<dbReference type="EMBL" id="KC613797">
    <property type="protein sequence ID" value="AGH61228.1"/>
    <property type="molecule type" value="Genomic_DNA"/>
</dbReference>
<dbReference type="SUPFAM" id="SSF58087">
    <property type="entry name" value="Variant surface glycoprotein (N-terminal domain)"/>
    <property type="match status" value="1"/>
</dbReference>
<proteinExistence type="predicted"/>
<evidence type="ECO:0000256" key="1">
    <source>
        <dbReference type="SAM" id="Coils"/>
    </source>
</evidence>
<name>M4SXR0_9TRYP</name>
<dbReference type="VEuPathDB" id="TriTrypDB:Tb1125.Tb05.5K5.320"/>
<sequence>MFIIRGALITTVLATVIRQARPSAPGLDSITKPCHEAQYLEKVAQDLEDNLNSATSTLKQLTDDYMTLMLITTCPQTNSQAPKAAIIAAQTARAAKSLARETESKRPVAQKVIKILRQRADQIYLADRLHTSVLATTGQAASALHGGGEWIADSNEHACKIALASNSVPAVACPKPSGDGDYLSTATEQLKTKAKTKLADDTFFTMPVTTIDVRAFGNLAGSQLSVKTADWCVDRAGGKGTQTLGVGIKEVTRTAVSYDPGVQDLKTITGGDDKCNQLGDEQQTKLTTKKLTAQALCSSLTAKITIPARPLTTTEATLAAEREVQKLLQLMNDGSIDTTKLDTSAKEQAAKLMPSSTESTQKTIFEKLTGTEITYKYDQADRKVAANKAGEDAEYGKIYALCFGQQRKALTAGSNGEVSKNEPTKPETKDKTEDKEDGDKKATAAECTATEEGKCDKTKCDWKKDKNECKVKERAVIISAVNKVPVLLALFLPIINFVKNISLQFAISENFLKFIKLSKV</sequence>
<reference evidence="3" key="1">
    <citation type="submission" date="2013-02" db="EMBL/GenBank/DDBJ databases">
        <authorList>
            <person name="Cross G.A.M."/>
            <person name="Kim H.-S."/>
            <person name="Wickstead B."/>
        </authorList>
    </citation>
    <scope>NUCLEOTIDE SEQUENCE</scope>
    <source>
        <strain evidence="3">Lister 427</strain>
    </source>
</reference>
<keyword evidence="1" id="KW-0175">Coiled coil</keyword>
<reference evidence="3" key="2">
    <citation type="journal article" date="2014" name="Mol. Biochem. Parasitol.">
        <title>Capturing the variant surface glycoprotein repertoire (the VSGnome) of Trypanosoma brucei Lister 427.</title>
        <authorList>
            <person name="Cross G.A."/>
            <person name="Kim H.S."/>
            <person name="Wickstead B."/>
        </authorList>
    </citation>
    <scope>NUCLEOTIDE SEQUENCE</scope>
    <source>
        <strain evidence="3">Lister 427</strain>
    </source>
</reference>
<dbReference type="VEuPathDB" id="TriTrypDB:Tb427_000307900"/>
<feature type="coiled-coil region" evidence="1">
    <location>
        <begin position="37"/>
        <end position="64"/>
    </location>
</feature>